<name>A0ABU2JD62_9ACTN</name>
<dbReference type="InterPro" id="IPR004378">
    <property type="entry name" value="F420H2_quin_Rdtase"/>
</dbReference>
<protein>
    <submittedName>
        <fullName evidence="3">Nitroreductase family deazaflavin-dependent oxidoreductase</fullName>
    </submittedName>
</protein>
<evidence type="ECO:0000256" key="2">
    <source>
        <dbReference type="ARBA" id="ARBA00049106"/>
    </source>
</evidence>
<dbReference type="EMBL" id="JAVREH010000024">
    <property type="protein sequence ID" value="MDT0262917.1"/>
    <property type="molecule type" value="Genomic_DNA"/>
</dbReference>
<dbReference type="Gene3D" id="2.30.110.10">
    <property type="entry name" value="Electron Transport, Fmn-binding Protein, Chain A"/>
    <property type="match status" value="1"/>
</dbReference>
<comment type="caution">
    <text evidence="3">The sequence shown here is derived from an EMBL/GenBank/DDBJ whole genome shotgun (WGS) entry which is preliminary data.</text>
</comment>
<dbReference type="NCBIfam" id="TIGR00026">
    <property type="entry name" value="hi_GC_TIGR00026"/>
    <property type="match status" value="1"/>
</dbReference>
<comment type="similarity">
    <text evidence="1">Belongs to the F420H(2)-dependent quinone reductase family.</text>
</comment>
<evidence type="ECO:0000313" key="3">
    <source>
        <dbReference type="EMBL" id="MDT0262917.1"/>
    </source>
</evidence>
<accession>A0ABU2JD62</accession>
<comment type="catalytic activity">
    <reaction evidence="2">
        <text>oxidized coenzyme F420-(gamma-L-Glu)(n) + a quinol + H(+) = reduced coenzyme F420-(gamma-L-Glu)(n) + a quinone</text>
        <dbReference type="Rhea" id="RHEA:39663"/>
        <dbReference type="Rhea" id="RHEA-COMP:12939"/>
        <dbReference type="Rhea" id="RHEA-COMP:14378"/>
        <dbReference type="ChEBI" id="CHEBI:15378"/>
        <dbReference type="ChEBI" id="CHEBI:24646"/>
        <dbReference type="ChEBI" id="CHEBI:132124"/>
        <dbReference type="ChEBI" id="CHEBI:133980"/>
        <dbReference type="ChEBI" id="CHEBI:139511"/>
    </reaction>
</comment>
<organism evidence="3 4">
    <name type="scientific">Jatrophihabitans lederbergiae</name>
    <dbReference type="NCBI Taxonomy" id="3075547"/>
    <lineage>
        <taxon>Bacteria</taxon>
        <taxon>Bacillati</taxon>
        <taxon>Actinomycetota</taxon>
        <taxon>Actinomycetes</taxon>
        <taxon>Jatrophihabitantales</taxon>
        <taxon>Jatrophihabitantaceae</taxon>
        <taxon>Jatrophihabitans</taxon>
    </lineage>
</organism>
<sequence>MTSSDAHVYDSPAERVSEHIQRYVETGGEEGHDWNGVPTLLLTTKGRKSGKLRRTALIYGRSGASYVVVASLGGAPTHPAWYLNLQENPEVALQVGPEDLTAIARTANDDEKPALWRMMAEIWPAYDEYQTKTDRAIPVVVLDPVPA</sequence>
<evidence type="ECO:0000256" key="1">
    <source>
        <dbReference type="ARBA" id="ARBA00008710"/>
    </source>
</evidence>
<keyword evidence="4" id="KW-1185">Reference proteome</keyword>
<gene>
    <name evidence="3" type="ORF">RM423_16095</name>
</gene>
<dbReference type="PANTHER" id="PTHR39428:SF3">
    <property type="entry name" value="DEAZAFLAVIN-DEPENDENT NITROREDUCTASE"/>
    <property type="match status" value="1"/>
</dbReference>
<dbReference type="Proteomes" id="UP001183176">
    <property type="component" value="Unassembled WGS sequence"/>
</dbReference>
<reference evidence="4" key="1">
    <citation type="submission" date="2023-07" db="EMBL/GenBank/DDBJ databases">
        <title>30 novel species of actinomycetes from the DSMZ collection.</title>
        <authorList>
            <person name="Nouioui I."/>
        </authorList>
    </citation>
    <scope>NUCLEOTIDE SEQUENCE [LARGE SCALE GENOMIC DNA]</scope>
    <source>
        <strain evidence="4">DSM 44399</strain>
    </source>
</reference>
<dbReference type="InterPro" id="IPR012349">
    <property type="entry name" value="Split_barrel_FMN-bd"/>
</dbReference>
<dbReference type="PANTHER" id="PTHR39428">
    <property type="entry name" value="F420H(2)-DEPENDENT QUINONE REDUCTASE RV1261C"/>
    <property type="match status" value="1"/>
</dbReference>
<dbReference type="Pfam" id="PF04075">
    <property type="entry name" value="F420H2_quin_red"/>
    <property type="match status" value="1"/>
</dbReference>
<proteinExistence type="inferred from homology"/>
<evidence type="ECO:0000313" key="4">
    <source>
        <dbReference type="Proteomes" id="UP001183176"/>
    </source>
</evidence>
<dbReference type="RefSeq" id="WP_311424064.1">
    <property type="nucleotide sequence ID" value="NZ_JAVREH010000024.1"/>
</dbReference>
<dbReference type="SUPFAM" id="SSF50475">
    <property type="entry name" value="FMN-binding split barrel"/>
    <property type="match status" value="1"/>
</dbReference>